<dbReference type="GO" id="GO:0005829">
    <property type="term" value="C:cytosol"/>
    <property type="evidence" value="ECO:0007669"/>
    <property type="project" value="TreeGrafter"/>
</dbReference>
<protein>
    <submittedName>
        <fullName evidence="6">LysR family transcriptional regulator, hydrogen peroxide-inducible genes activator</fullName>
    </submittedName>
</protein>
<dbReference type="GO" id="GO:0003677">
    <property type="term" value="F:DNA binding"/>
    <property type="evidence" value="ECO:0007669"/>
    <property type="project" value="UniProtKB-KW"/>
</dbReference>
<evidence type="ECO:0000256" key="1">
    <source>
        <dbReference type="ARBA" id="ARBA00009437"/>
    </source>
</evidence>
<dbReference type="EMBL" id="FUZF01000004">
    <property type="protein sequence ID" value="SKB61352.1"/>
    <property type="molecule type" value="Genomic_DNA"/>
</dbReference>
<dbReference type="PRINTS" id="PR00039">
    <property type="entry name" value="HTHLYSR"/>
</dbReference>
<organism evidence="6 7">
    <name type="scientific">Sphingobacterium nematocida</name>
    <dbReference type="NCBI Taxonomy" id="1513896"/>
    <lineage>
        <taxon>Bacteria</taxon>
        <taxon>Pseudomonadati</taxon>
        <taxon>Bacteroidota</taxon>
        <taxon>Sphingobacteriia</taxon>
        <taxon>Sphingobacteriales</taxon>
        <taxon>Sphingobacteriaceae</taxon>
        <taxon>Sphingobacterium</taxon>
    </lineage>
</organism>
<accession>A0A1T5CPG3</accession>
<dbReference type="OrthoDB" id="9803735at2"/>
<name>A0A1T5CPG3_9SPHI</name>
<dbReference type="Gene3D" id="3.40.190.10">
    <property type="entry name" value="Periplasmic binding protein-like II"/>
    <property type="match status" value="2"/>
</dbReference>
<evidence type="ECO:0000259" key="5">
    <source>
        <dbReference type="PROSITE" id="PS50931"/>
    </source>
</evidence>
<dbReference type="GO" id="GO:0003700">
    <property type="term" value="F:DNA-binding transcription factor activity"/>
    <property type="evidence" value="ECO:0007669"/>
    <property type="project" value="InterPro"/>
</dbReference>
<dbReference type="InterPro" id="IPR036388">
    <property type="entry name" value="WH-like_DNA-bd_sf"/>
</dbReference>
<proteinExistence type="inferred from homology"/>
<dbReference type="Pfam" id="PF03466">
    <property type="entry name" value="LysR_substrate"/>
    <property type="match status" value="1"/>
</dbReference>
<evidence type="ECO:0000256" key="3">
    <source>
        <dbReference type="ARBA" id="ARBA00023125"/>
    </source>
</evidence>
<comment type="similarity">
    <text evidence="1">Belongs to the LysR transcriptional regulatory family.</text>
</comment>
<dbReference type="FunFam" id="1.10.10.10:FF:000001">
    <property type="entry name" value="LysR family transcriptional regulator"/>
    <property type="match status" value="1"/>
</dbReference>
<sequence>MTLVQLEYVIAVDTYRSFVAAAEKCFVTQPTLSMQIQKLEESLGVKIFDRSRQPVIPTEVGSKLIKQARVVLMESKKINEILQESKGELEGEFRIGVIPTVAPYLMPMVISSFLKKYPKVQLQVWEYTTERIIQELKIGTLDCGVLSTPLLDNAILEIPLFYETFVAYVSEKSKVFEKKMLGYEDLSQEKLWLLNEGHCMRGQVLNICNYRHNKGGEGTFEYNTGSVDTLKRMVEINDGLTILPELSILGYDEDQLNHVRYFKSPEPVREISIVTTNNYVKKLAVNILRDEILNVVPERFKSNKKKDVIGFNI</sequence>
<dbReference type="InterPro" id="IPR036390">
    <property type="entry name" value="WH_DNA-bd_sf"/>
</dbReference>
<dbReference type="Gene3D" id="1.10.10.10">
    <property type="entry name" value="Winged helix-like DNA-binding domain superfamily/Winged helix DNA-binding domain"/>
    <property type="match status" value="1"/>
</dbReference>
<dbReference type="PANTHER" id="PTHR30419:SF29">
    <property type="entry name" value="LYSR-FAMILY TRANSCRIPTIONAL REGULATOR"/>
    <property type="match status" value="1"/>
</dbReference>
<dbReference type="RefSeq" id="WP_079642462.1">
    <property type="nucleotide sequence ID" value="NZ_FUZF01000004.1"/>
</dbReference>
<reference evidence="7" key="1">
    <citation type="submission" date="2017-02" db="EMBL/GenBank/DDBJ databases">
        <authorList>
            <person name="Varghese N."/>
            <person name="Submissions S."/>
        </authorList>
    </citation>
    <scope>NUCLEOTIDE SEQUENCE [LARGE SCALE GENOMIC DNA]</scope>
    <source>
        <strain evidence="7">DSM 24091</strain>
    </source>
</reference>
<dbReference type="SUPFAM" id="SSF46785">
    <property type="entry name" value="Winged helix' DNA-binding domain"/>
    <property type="match status" value="1"/>
</dbReference>
<dbReference type="InterPro" id="IPR000847">
    <property type="entry name" value="LysR_HTH_N"/>
</dbReference>
<evidence type="ECO:0000313" key="6">
    <source>
        <dbReference type="EMBL" id="SKB61352.1"/>
    </source>
</evidence>
<keyword evidence="3" id="KW-0238">DNA-binding</keyword>
<keyword evidence="4" id="KW-0804">Transcription</keyword>
<dbReference type="PANTHER" id="PTHR30419">
    <property type="entry name" value="HTH-TYPE TRANSCRIPTIONAL REGULATOR YBHD"/>
    <property type="match status" value="1"/>
</dbReference>
<dbReference type="Pfam" id="PF00126">
    <property type="entry name" value="HTH_1"/>
    <property type="match status" value="1"/>
</dbReference>
<evidence type="ECO:0000256" key="4">
    <source>
        <dbReference type="ARBA" id="ARBA00023163"/>
    </source>
</evidence>
<keyword evidence="7" id="KW-1185">Reference proteome</keyword>
<keyword evidence="2" id="KW-0805">Transcription regulation</keyword>
<dbReference type="CDD" id="cd08411">
    <property type="entry name" value="PBP2_OxyR"/>
    <property type="match status" value="1"/>
</dbReference>
<dbReference type="AlphaFoldDB" id="A0A1T5CPG3"/>
<evidence type="ECO:0000256" key="2">
    <source>
        <dbReference type="ARBA" id="ARBA00023015"/>
    </source>
</evidence>
<evidence type="ECO:0000313" key="7">
    <source>
        <dbReference type="Proteomes" id="UP000190150"/>
    </source>
</evidence>
<feature type="domain" description="HTH lysR-type" evidence="5">
    <location>
        <begin position="1"/>
        <end position="58"/>
    </location>
</feature>
<dbReference type="SUPFAM" id="SSF53850">
    <property type="entry name" value="Periplasmic binding protein-like II"/>
    <property type="match status" value="1"/>
</dbReference>
<dbReference type="Proteomes" id="UP000190150">
    <property type="component" value="Unassembled WGS sequence"/>
</dbReference>
<gene>
    <name evidence="6" type="ORF">SAMN05660841_01497</name>
</gene>
<dbReference type="InterPro" id="IPR005119">
    <property type="entry name" value="LysR_subst-bd"/>
</dbReference>
<dbReference type="PROSITE" id="PS50931">
    <property type="entry name" value="HTH_LYSR"/>
    <property type="match status" value="1"/>
</dbReference>
<dbReference type="STRING" id="1513896.SAMN05660841_01497"/>
<dbReference type="InterPro" id="IPR050950">
    <property type="entry name" value="HTH-type_LysR_regulators"/>
</dbReference>